<dbReference type="Gene3D" id="3.30.1240.10">
    <property type="match status" value="1"/>
</dbReference>
<dbReference type="GO" id="GO:0016791">
    <property type="term" value="F:phosphatase activity"/>
    <property type="evidence" value="ECO:0007669"/>
    <property type="project" value="UniProtKB-ARBA"/>
</dbReference>
<dbReference type="Proteomes" id="UP000019141">
    <property type="component" value="Unassembled WGS sequence"/>
</dbReference>
<dbReference type="CDD" id="cd07516">
    <property type="entry name" value="HAD_Pase"/>
    <property type="match status" value="1"/>
</dbReference>
<name>W4LVC0_ENTF1</name>
<dbReference type="HOGENOM" id="CLU_044146_0_2_7"/>
<gene>
    <name evidence="1" type="ORF">ETSY1_05775</name>
</gene>
<evidence type="ECO:0000313" key="2">
    <source>
        <dbReference type="Proteomes" id="UP000019141"/>
    </source>
</evidence>
<accession>W4LVC0</accession>
<dbReference type="AlphaFoldDB" id="W4LVC0"/>
<dbReference type="EMBL" id="AZHW01000196">
    <property type="protein sequence ID" value="ETX01838.1"/>
    <property type="molecule type" value="Genomic_DNA"/>
</dbReference>
<dbReference type="InterPro" id="IPR000150">
    <property type="entry name" value="Cof"/>
</dbReference>
<dbReference type="SFLD" id="SFLDG01140">
    <property type="entry name" value="C2.B:_Phosphomannomutase_and_P"/>
    <property type="match status" value="1"/>
</dbReference>
<evidence type="ECO:0000313" key="1">
    <source>
        <dbReference type="EMBL" id="ETX01838.1"/>
    </source>
</evidence>
<dbReference type="SUPFAM" id="SSF56784">
    <property type="entry name" value="HAD-like"/>
    <property type="match status" value="1"/>
</dbReference>
<organism evidence="1 2">
    <name type="scientific">Entotheonella factor</name>
    <dbReference type="NCBI Taxonomy" id="1429438"/>
    <lineage>
        <taxon>Bacteria</taxon>
        <taxon>Pseudomonadati</taxon>
        <taxon>Nitrospinota/Tectimicrobiota group</taxon>
        <taxon>Candidatus Tectimicrobiota</taxon>
        <taxon>Candidatus Entotheonellia</taxon>
        <taxon>Candidatus Entotheonellales</taxon>
        <taxon>Candidatus Entotheonellaceae</taxon>
        <taxon>Candidatus Entotheonella</taxon>
    </lineage>
</organism>
<dbReference type="GO" id="GO:0005829">
    <property type="term" value="C:cytosol"/>
    <property type="evidence" value="ECO:0007669"/>
    <property type="project" value="TreeGrafter"/>
</dbReference>
<dbReference type="InterPro" id="IPR023214">
    <property type="entry name" value="HAD_sf"/>
</dbReference>
<dbReference type="PATRIC" id="fig|1429438.4.peg.1294"/>
<dbReference type="PANTHER" id="PTHR10000:SF8">
    <property type="entry name" value="HAD SUPERFAMILY HYDROLASE-LIKE, TYPE 3"/>
    <property type="match status" value="1"/>
</dbReference>
<dbReference type="NCBIfam" id="TIGR00099">
    <property type="entry name" value="Cof-subfamily"/>
    <property type="match status" value="1"/>
</dbReference>
<dbReference type="InterPro" id="IPR036412">
    <property type="entry name" value="HAD-like_sf"/>
</dbReference>
<dbReference type="SFLD" id="SFLDS00003">
    <property type="entry name" value="Haloacid_Dehalogenase"/>
    <property type="match status" value="1"/>
</dbReference>
<dbReference type="Gene3D" id="3.40.50.1000">
    <property type="entry name" value="HAD superfamily/HAD-like"/>
    <property type="match status" value="1"/>
</dbReference>
<dbReference type="Pfam" id="PF08282">
    <property type="entry name" value="Hydrolase_3"/>
    <property type="match status" value="1"/>
</dbReference>
<dbReference type="InterPro" id="IPR006379">
    <property type="entry name" value="HAD-SF_hydro_IIB"/>
</dbReference>
<protein>
    <recommendedName>
        <fullName evidence="3">Haloacid dehalogenase</fullName>
    </recommendedName>
</protein>
<reference evidence="1 2" key="1">
    <citation type="journal article" date="2014" name="Nature">
        <title>An environmental bacterial taxon with a large and distinct metabolic repertoire.</title>
        <authorList>
            <person name="Wilson M.C."/>
            <person name="Mori T."/>
            <person name="Ruckert C."/>
            <person name="Uria A.R."/>
            <person name="Helf M.J."/>
            <person name="Takada K."/>
            <person name="Gernert C."/>
            <person name="Steffens U.A."/>
            <person name="Heycke N."/>
            <person name="Schmitt S."/>
            <person name="Rinke C."/>
            <person name="Helfrich E.J."/>
            <person name="Brachmann A.O."/>
            <person name="Gurgui C."/>
            <person name="Wakimoto T."/>
            <person name="Kracht M."/>
            <person name="Crusemann M."/>
            <person name="Hentschel U."/>
            <person name="Abe I."/>
            <person name="Matsunaga S."/>
            <person name="Kalinowski J."/>
            <person name="Takeyama H."/>
            <person name="Piel J."/>
        </authorList>
    </citation>
    <scope>NUCLEOTIDE SEQUENCE [LARGE SCALE GENOMIC DNA]</scope>
    <source>
        <strain evidence="2">TSY1</strain>
    </source>
</reference>
<dbReference type="GO" id="GO:0000287">
    <property type="term" value="F:magnesium ion binding"/>
    <property type="evidence" value="ECO:0007669"/>
    <property type="project" value="TreeGrafter"/>
</dbReference>
<proteinExistence type="predicted"/>
<dbReference type="PANTHER" id="PTHR10000">
    <property type="entry name" value="PHOSPHOSERINE PHOSPHATASE"/>
    <property type="match status" value="1"/>
</dbReference>
<evidence type="ECO:0008006" key="3">
    <source>
        <dbReference type="Google" id="ProtNLM"/>
    </source>
</evidence>
<sequence length="278" mass="29749">MPYQLLALDVDGTVLDPEGQIRPAVQRAVAAAQAHGLQVMLCTGRRFRSARTVAQSLGLTHPLIVHNGALVKALDSGQTLYHCYLSPDVYQAGLDLLSQVSSPMLYIDAFHDGIDIITASSDQTHPFQQAYLQAVQPHCQMVTDISDPPLQGVVMMSIMAEESRLQAFRSDVQATLGSQAHVNVLANKSYQGSILEILHPSVSKWQALQQFASQQGIAASQIVAIGDDANDLEMIRGAGLGIAMGNAIDAVKAVADHVTLSNAEEGLAHALEHIVLKT</sequence>
<dbReference type="NCBIfam" id="TIGR01484">
    <property type="entry name" value="HAD-SF-IIB"/>
    <property type="match status" value="1"/>
</dbReference>
<comment type="caution">
    <text evidence="1">The sequence shown here is derived from an EMBL/GenBank/DDBJ whole genome shotgun (WGS) entry which is preliminary data.</text>
</comment>
<keyword evidence="2" id="KW-1185">Reference proteome</keyword>